<gene>
    <name evidence="9" type="ORF">SAMN05421767_11620</name>
</gene>
<feature type="transmembrane region" description="Helical" evidence="7">
    <location>
        <begin position="92"/>
        <end position="112"/>
    </location>
</feature>
<feature type="transmembrane region" description="Helical" evidence="7">
    <location>
        <begin position="143"/>
        <end position="164"/>
    </location>
</feature>
<dbReference type="RefSeq" id="WP_089746592.1">
    <property type="nucleotide sequence ID" value="NZ_FOGF01000016.1"/>
</dbReference>
<dbReference type="SUPFAM" id="SSF103481">
    <property type="entry name" value="Multidrug resistance efflux transporter EmrE"/>
    <property type="match status" value="2"/>
</dbReference>
<evidence type="ECO:0000259" key="8">
    <source>
        <dbReference type="Pfam" id="PF00892"/>
    </source>
</evidence>
<feature type="transmembrane region" description="Helical" evidence="7">
    <location>
        <begin position="209"/>
        <end position="228"/>
    </location>
</feature>
<dbReference type="STRING" id="137733.SAMN05421767_11620"/>
<keyword evidence="4 7" id="KW-0812">Transmembrane</keyword>
<organism evidence="9 10">
    <name type="scientific">Granulicatella balaenopterae</name>
    <dbReference type="NCBI Taxonomy" id="137733"/>
    <lineage>
        <taxon>Bacteria</taxon>
        <taxon>Bacillati</taxon>
        <taxon>Bacillota</taxon>
        <taxon>Bacilli</taxon>
        <taxon>Lactobacillales</taxon>
        <taxon>Carnobacteriaceae</taxon>
        <taxon>Granulicatella</taxon>
    </lineage>
</organism>
<evidence type="ECO:0000256" key="2">
    <source>
        <dbReference type="ARBA" id="ARBA00007362"/>
    </source>
</evidence>
<feature type="domain" description="EamA" evidence="8">
    <location>
        <begin position="146"/>
        <end position="279"/>
    </location>
</feature>
<dbReference type="Proteomes" id="UP000198556">
    <property type="component" value="Unassembled WGS sequence"/>
</dbReference>
<comment type="similarity">
    <text evidence="2">Belongs to the EamA transporter family.</text>
</comment>
<keyword evidence="6 7" id="KW-0472">Membrane</keyword>
<dbReference type="Gene3D" id="1.10.3730.20">
    <property type="match status" value="2"/>
</dbReference>
<keyword evidence="10" id="KW-1185">Reference proteome</keyword>
<dbReference type="PANTHER" id="PTHR32322">
    <property type="entry name" value="INNER MEMBRANE TRANSPORTER"/>
    <property type="match status" value="1"/>
</dbReference>
<dbReference type="InterPro" id="IPR037185">
    <property type="entry name" value="EmrE-like"/>
</dbReference>
<dbReference type="PANTHER" id="PTHR32322:SF18">
    <property type="entry name" value="S-ADENOSYLMETHIONINE_S-ADENOSYLHOMOCYSTEINE TRANSPORTER"/>
    <property type="match status" value="1"/>
</dbReference>
<dbReference type="OrthoDB" id="34284at2"/>
<feature type="transmembrane region" description="Helical" evidence="7">
    <location>
        <begin position="176"/>
        <end position="197"/>
    </location>
</feature>
<evidence type="ECO:0000256" key="4">
    <source>
        <dbReference type="ARBA" id="ARBA00022692"/>
    </source>
</evidence>
<feature type="transmembrane region" description="Helical" evidence="7">
    <location>
        <begin position="62"/>
        <end position="80"/>
    </location>
</feature>
<dbReference type="AlphaFoldDB" id="A0A1H9KYB2"/>
<dbReference type="InterPro" id="IPR000620">
    <property type="entry name" value="EamA_dom"/>
</dbReference>
<sequence length="305" mass="32985">MIYFIIGTLLWGTSFIAGKIAFQTIDPTLVVILRLTIASIVMLPVTGAFLKKRHMYQITKKDFLLLILLGILTYPATFMLEFTGLSLTSVSSATTIIGVGPVMVALIGALFFNEKPAPLVYVLGCVSFVGIALMVGNADMASISYLGCLIMFLSTIVVAFWVHLSTKVLGKIPPVYYTPLCIQFGTLFGAPILSVFVKTWHVDVTIEGIAAIVYLSIFCSILASMFWNKGLQTYDSSRSGIFLSLEPVFSLLFAVVLLHEKISLLSAVGVGLVIISATICMVLPTKDSESEEEVVVALAGAEMDE</sequence>
<evidence type="ECO:0000256" key="1">
    <source>
        <dbReference type="ARBA" id="ARBA00004651"/>
    </source>
</evidence>
<feature type="transmembrane region" description="Helical" evidence="7">
    <location>
        <begin position="31"/>
        <end position="50"/>
    </location>
</feature>
<dbReference type="InterPro" id="IPR050638">
    <property type="entry name" value="AA-Vitamin_Transporters"/>
</dbReference>
<proteinExistence type="inferred from homology"/>
<protein>
    <submittedName>
        <fullName evidence="9">Permease of the drug/metabolite transporter (DMT) superfamily</fullName>
    </submittedName>
</protein>
<evidence type="ECO:0000256" key="6">
    <source>
        <dbReference type="ARBA" id="ARBA00023136"/>
    </source>
</evidence>
<evidence type="ECO:0000313" key="9">
    <source>
        <dbReference type="EMBL" id="SER04231.1"/>
    </source>
</evidence>
<evidence type="ECO:0000256" key="7">
    <source>
        <dbReference type="SAM" id="Phobius"/>
    </source>
</evidence>
<feature type="transmembrane region" description="Helical" evidence="7">
    <location>
        <begin position="264"/>
        <end position="283"/>
    </location>
</feature>
<dbReference type="GO" id="GO:0005886">
    <property type="term" value="C:plasma membrane"/>
    <property type="evidence" value="ECO:0007669"/>
    <property type="project" value="UniProtKB-SubCell"/>
</dbReference>
<reference evidence="9 10" key="1">
    <citation type="submission" date="2016-10" db="EMBL/GenBank/DDBJ databases">
        <authorList>
            <person name="de Groot N.N."/>
        </authorList>
    </citation>
    <scope>NUCLEOTIDE SEQUENCE [LARGE SCALE GENOMIC DNA]</scope>
    <source>
        <strain evidence="9 10">DSM 15827</strain>
    </source>
</reference>
<keyword evidence="5 7" id="KW-1133">Transmembrane helix</keyword>
<comment type="subcellular location">
    <subcellularLocation>
        <location evidence="1">Cell membrane</location>
        <topology evidence="1">Multi-pass membrane protein</topology>
    </subcellularLocation>
</comment>
<accession>A0A1H9KYB2</accession>
<evidence type="ECO:0000256" key="3">
    <source>
        <dbReference type="ARBA" id="ARBA00022475"/>
    </source>
</evidence>
<evidence type="ECO:0000313" key="10">
    <source>
        <dbReference type="Proteomes" id="UP000198556"/>
    </source>
</evidence>
<dbReference type="EMBL" id="FOGF01000016">
    <property type="protein sequence ID" value="SER04231.1"/>
    <property type="molecule type" value="Genomic_DNA"/>
</dbReference>
<feature type="transmembrane region" description="Helical" evidence="7">
    <location>
        <begin position="119"/>
        <end position="137"/>
    </location>
</feature>
<keyword evidence="3" id="KW-1003">Cell membrane</keyword>
<name>A0A1H9KYB2_9LACT</name>
<evidence type="ECO:0000256" key="5">
    <source>
        <dbReference type="ARBA" id="ARBA00022989"/>
    </source>
</evidence>
<dbReference type="Pfam" id="PF00892">
    <property type="entry name" value="EamA"/>
    <property type="match status" value="2"/>
</dbReference>
<feature type="domain" description="EamA" evidence="8">
    <location>
        <begin position="2"/>
        <end position="135"/>
    </location>
</feature>
<feature type="transmembrane region" description="Helical" evidence="7">
    <location>
        <begin position="240"/>
        <end position="258"/>
    </location>
</feature>